<feature type="transmembrane region" description="Helical" evidence="1">
    <location>
        <begin position="190"/>
        <end position="206"/>
    </location>
</feature>
<gene>
    <name evidence="2" type="ORF">Pla163_15330</name>
</gene>
<sequence>MTAPVPPQPVFRPPDRTVLPSAILAALLAAYVALAAGFAWVGDDAFIAFRYGRNLAEGAGLRFNLGVDPPVEGYTQLTWILVVALIERLVLEIVHASRVVEITLGALLLTVCVRRFATFEGGRPLAVVAGFLLLTSPGYVIWSSGGLGTMLFALSIFLCADRVLATLRGGSLALACAASAFVVYVRFDGLYFVGVVLSTAFVLGWLRSDARALVRTSLVASAAVAIGFAAQTAWRLSYHGDWLPNTARAKGDFDLRTLERGFDYLVSNWFTVPLLAVALVAALVLVVRERGREPWHVMALGVIGGASVYGVLTGGDFMPMGRFFVPALPFVALVGARLVLLAGRERSAGDAVACAFALFLANAPALFDVSFVPQRAREAMTFRWGWPYESEIGFLGGMQQRVHEWTLLGRALGQHVDPGDSLVRGPIGAVGYYSRMTLYDQYGLIDREVTTSARPHVDTRTLPGHDLKVPHGFFAARRPTYLSADLLLGEFPGTAMYEEARPAIDSGLLVVFPVEAQDGFPQRGTLALTRYWAPPVPPVDGK</sequence>
<evidence type="ECO:0008006" key="4">
    <source>
        <dbReference type="Google" id="ProtNLM"/>
    </source>
</evidence>
<feature type="transmembrane region" description="Helical" evidence="1">
    <location>
        <begin position="348"/>
        <end position="367"/>
    </location>
</feature>
<reference evidence="2 3" key="1">
    <citation type="submission" date="2019-02" db="EMBL/GenBank/DDBJ databases">
        <title>Deep-cultivation of Planctomycetes and their phenomic and genomic characterization uncovers novel biology.</title>
        <authorList>
            <person name="Wiegand S."/>
            <person name="Jogler M."/>
            <person name="Boedeker C."/>
            <person name="Pinto D."/>
            <person name="Vollmers J."/>
            <person name="Rivas-Marin E."/>
            <person name="Kohn T."/>
            <person name="Peeters S.H."/>
            <person name="Heuer A."/>
            <person name="Rast P."/>
            <person name="Oberbeckmann S."/>
            <person name="Bunk B."/>
            <person name="Jeske O."/>
            <person name="Meyerdierks A."/>
            <person name="Storesund J.E."/>
            <person name="Kallscheuer N."/>
            <person name="Luecker S."/>
            <person name="Lage O.M."/>
            <person name="Pohl T."/>
            <person name="Merkel B.J."/>
            <person name="Hornburger P."/>
            <person name="Mueller R.-W."/>
            <person name="Bruemmer F."/>
            <person name="Labrenz M."/>
            <person name="Spormann A.M."/>
            <person name="Op den Camp H."/>
            <person name="Overmann J."/>
            <person name="Amann R."/>
            <person name="Jetten M.S.M."/>
            <person name="Mascher T."/>
            <person name="Medema M.H."/>
            <person name="Devos D.P."/>
            <person name="Kaster A.-K."/>
            <person name="Ovreas L."/>
            <person name="Rohde M."/>
            <person name="Galperin M.Y."/>
            <person name="Jogler C."/>
        </authorList>
    </citation>
    <scope>NUCLEOTIDE SEQUENCE [LARGE SCALE GENOMIC DNA]</scope>
    <source>
        <strain evidence="2 3">Pla163</strain>
    </source>
</reference>
<evidence type="ECO:0000313" key="2">
    <source>
        <dbReference type="EMBL" id="QDU84425.1"/>
    </source>
</evidence>
<dbReference type="EMBL" id="CP036290">
    <property type="protein sequence ID" value="QDU84425.1"/>
    <property type="molecule type" value="Genomic_DNA"/>
</dbReference>
<feature type="transmembrane region" description="Helical" evidence="1">
    <location>
        <begin position="213"/>
        <end position="234"/>
    </location>
</feature>
<keyword evidence="1" id="KW-1133">Transmembrane helix</keyword>
<evidence type="ECO:0000313" key="3">
    <source>
        <dbReference type="Proteomes" id="UP000319342"/>
    </source>
</evidence>
<proteinExistence type="predicted"/>
<dbReference type="RefSeq" id="WP_145185928.1">
    <property type="nucleotide sequence ID" value="NZ_CP036290.1"/>
</dbReference>
<dbReference type="AlphaFoldDB" id="A0A518CZ11"/>
<evidence type="ECO:0000256" key="1">
    <source>
        <dbReference type="SAM" id="Phobius"/>
    </source>
</evidence>
<protein>
    <recommendedName>
        <fullName evidence="4">Glycosyltransferase RgtA/B/C/D-like domain-containing protein</fullName>
    </recommendedName>
</protein>
<keyword evidence="1" id="KW-0472">Membrane</keyword>
<feature type="transmembrane region" description="Helical" evidence="1">
    <location>
        <begin position="294"/>
        <end position="311"/>
    </location>
</feature>
<feature type="transmembrane region" description="Helical" evidence="1">
    <location>
        <begin position="165"/>
        <end position="184"/>
    </location>
</feature>
<dbReference type="Proteomes" id="UP000319342">
    <property type="component" value="Chromosome"/>
</dbReference>
<name>A0A518CZ11_9BACT</name>
<keyword evidence="3" id="KW-1185">Reference proteome</keyword>
<accession>A0A518CZ11</accession>
<keyword evidence="1" id="KW-0812">Transmembrane</keyword>
<feature type="transmembrane region" description="Helical" evidence="1">
    <location>
        <begin position="137"/>
        <end position="158"/>
    </location>
</feature>
<feature type="transmembrane region" description="Helical" evidence="1">
    <location>
        <begin position="98"/>
        <end position="117"/>
    </location>
</feature>
<feature type="transmembrane region" description="Helical" evidence="1">
    <location>
        <begin position="266"/>
        <end position="287"/>
    </location>
</feature>
<organism evidence="2 3">
    <name type="scientific">Rohdeia mirabilis</name>
    <dbReference type="NCBI Taxonomy" id="2528008"/>
    <lineage>
        <taxon>Bacteria</taxon>
        <taxon>Pseudomonadati</taxon>
        <taxon>Planctomycetota</taxon>
        <taxon>Planctomycetia</taxon>
        <taxon>Planctomycetia incertae sedis</taxon>
        <taxon>Rohdeia</taxon>
    </lineage>
</organism>
<dbReference type="OrthoDB" id="2020414at2"/>
<feature type="transmembrane region" description="Helical" evidence="1">
    <location>
        <begin position="323"/>
        <end position="341"/>
    </location>
</feature>
<feature type="transmembrane region" description="Helical" evidence="1">
    <location>
        <begin position="21"/>
        <end position="41"/>
    </location>
</feature>